<evidence type="ECO:0000313" key="2">
    <source>
        <dbReference type="Proteomes" id="UP000244940"/>
    </source>
</evidence>
<dbReference type="Proteomes" id="UP000244940">
    <property type="component" value="Unassembled WGS sequence"/>
</dbReference>
<sequence length="137" mass="14478">MTDGPALALQAAVIAALRADSGVAALVGARVYDEPPQDVAFPYIRYGTDNLAPLRLSGECVDEDVAFSVEVHSRPVAGRVEVKRIAHAVRAALDDQGLILPGFRLDWLHYTTQAISRASDGASYIATIAFEAALSAA</sequence>
<evidence type="ECO:0000313" key="1">
    <source>
        <dbReference type="EMBL" id="PWE27000.1"/>
    </source>
</evidence>
<name>A0A2U2C536_9RHOB</name>
<organism evidence="1 2">
    <name type="scientific">Pararhodobacter marinus</name>
    <dbReference type="NCBI Taxonomy" id="2184063"/>
    <lineage>
        <taxon>Bacteria</taxon>
        <taxon>Pseudomonadati</taxon>
        <taxon>Pseudomonadota</taxon>
        <taxon>Alphaproteobacteria</taxon>
        <taxon>Rhodobacterales</taxon>
        <taxon>Paracoccaceae</taxon>
        <taxon>Pararhodobacter</taxon>
    </lineage>
</organism>
<reference evidence="1 2" key="1">
    <citation type="submission" date="2018-05" db="EMBL/GenBank/DDBJ databases">
        <title>Pararhodobacter marina sp. nov., isolated from deep-sea water of the Indian Ocean.</title>
        <authorList>
            <person name="Lai Q.Sr."/>
            <person name="Liu X."/>
            <person name="Shao Z."/>
        </authorList>
    </citation>
    <scope>NUCLEOTIDE SEQUENCE [LARGE SCALE GENOMIC DNA]</scope>
    <source>
        <strain evidence="1 2">CIC4N-9</strain>
    </source>
</reference>
<dbReference type="Gene3D" id="3.30.2000.30">
    <property type="match status" value="1"/>
</dbReference>
<dbReference type="EMBL" id="QEYD01000013">
    <property type="protein sequence ID" value="PWE27000.1"/>
    <property type="molecule type" value="Genomic_DNA"/>
</dbReference>
<gene>
    <name evidence="1" type="ORF">C4N9_18520</name>
</gene>
<dbReference type="RefSeq" id="WP_109534847.1">
    <property type="nucleotide sequence ID" value="NZ_QEYD01000013.1"/>
</dbReference>
<proteinExistence type="predicted"/>
<dbReference type="Pfam" id="PF11367">
    <property type="entry name" value="Tail_completion_gp17"/>
    <property type="match status" value="1"/>
</dbReference>
<accession>A0A2U2C536</accession>
<dbReference type="InterPro" id="IPR021508">
    <property type="entry name" value="Gp17-like"/>
</dbReference>
<dbReference type="GeneID" id="94366894"/>
<keyword evidence="2" id="KW-1185">Reference proteome</keyword>
<comment type="caution">
    <text evidence="1">The sequence shown here is derived from an EMBL/GenBank/DDBJ whole genome shotgun (WGS) entry which is preliminary data.</text>
</comment>
<protein>
    <submittedName>
        <fullName evidence="1">DUF3168 domain-containing protein</fullName>
    </submittedName>
</protein>
<dbReference type="OrthoDB" id="7630456at2"/>
<dbReference type="AlphaFoldDB" id="A0A2U2C536"/>
<dbReference type="InterPro" id="IPR053745">
    <property type="entry name" value="Viral_Tail_Comp_sf"/>
</dbReference>